<evidence type="ECO:0000256" key="6">
    <source>
        <dbReference type="ARBA" id="ARBA00022485"/>
    </source>
</evidence>
<keyword evidence="6" id="KW-0004">4Fe-4S</keyword>
<evidence type="ECO:0000256" key="4">
    <source>
        <dbReference type="ARBA" id="ARBA00012093"/>
    </source>
</evidence>
<keyword evidence="15" id="KW-1185">Reference proteome</keyword>
<evidence type="ECO:0000256" key="2">
    <source>
        <dbReference type="ARBA" id="ARBA00004742"/>
    </source>
</evidence>
<keyword evidence="8" id="KW-0408">Iron</keyword>
<keyword evidence="5" id="KW-0312">Gluconeogenesis</keyword>
<keyword evidence="10" id="KW-0456">Lyase</keyword>
<comment type="cofactor">
    <cofactor evidence="1">
        <name>[4Fe-4S] cluster</name>
        <dbReference type="ChEBI" id="CHEBI:49883"/>
    </cofactor>
</comment>
<evidence type="ECO:0000259" key="12">
    <source>
        <dbReference type="Pfam" id="PF03313"/>
    </source>
</evidence>
<dbReference type="Proteomes" id="UP000733744">
    <property type="component" value="Unassembled WGS sequence"/>
</dbReference>
<keyword evidence="7" id="KW-0479">Metal-binding</keyword>
<evidence type="ECO:0000256" key="5">
    <source>
        <dbReference type="ARBA" id="ARBA00022432"/>
    </source>
</evidence>
<dbReference type="RefSeq" id="WP_127030324.1">
    <property type="nucleotide sequence ID" value="NZ_RYFG02000081.1"/>
</dbReference>
<evidence type="ECO:0000256" key="1">
    <source>
        <dbReference type="ARBA" id="ARBA00001966"/>
    </source>
</evidence>
<evidence type="ECO:0000256" key="9">
    <source>
        <dbReference type="ARBA" id="ARBA00023014"/>
    </source>
</evidence>
<proteinExistence type="inferred from homology"/>
<dbReference type="Gene3D" id="3.30.1330.90">
    <property type="entry name" value="D-3-phosphoglycerate dehydrogenase, domain 3"/>
    <property type="match status" value="1"/>
</dbReference>
<feature type="domain" description="Serine dehydratase-like alpha subunit" evidence="12">
    <location>
        <begin position="278"/>
        <end position="513"/>
    </location>
</feature>
<comment type="pathway">
    <text evidence="2">Carbohydrate biosynthesis; gluconeogenesis.</text>
</comment>
<organism evidence="14 15">
    <name type="scientific">Candidatus Methylobacter oryzae</name>
    <dbReference type="NCBI Taxonomy" id="2497749"/>
    <lineage>
        <taxon>Bacteria</taxon>
        <taxon>Pseudomonadati</taxon>
        <taxon>Pseudomonadota</taxon>
        <taxon>Gammaproteobacteria</taxon>
        <taxon>Methylococcales</taxon>
        <taxon>Methylococcaceae</taxon>
        <taxon>Methylobacter</taxon>
    </lineage>
</organism>
<keyword evidence="9" id="KW-0411">Iron-sulfur</keyword>
<sequence>MSTQDFIKFSVCDILKKGIGSSSSHTLAPWRSAQACYNTLITGGWLQDLTAVTVTLYGSLAFVGRGHYTTVAIPLGLLGEDVMTFDISTGLEAALGIASVTDIGSLDSLTYSGGQTVSYGLIFNTLQDTDQEKMVFAFTYKSGTASEGRPDVLTYYSYGGGSYGTSPTLQPSYSNLNALPYMYDSAEQLMSLLDKKHLDTGTISEATFLNEIAYAEYRKKYPDPTMAGLPTDEPGIISYLKGIAVQMGQLIYDGCTYDDNDDCYKIMYAQPRAKKLYNDLIGQDAGVQDWQAFFERVYQKSRDFSFDQIIELVSIFALAVSEQNSALKHVVTAPTNGSCGTVPAVLYYYVIFHASEEERTWLYGDSSGIGLNDILRFLLTASTVGGIVKNNANISGGVGGCQAEVGTSAAMAAGGLADVLGDLSPVIALNAAEAALEDQLGSTCDPIGGLVEIPCIDRNLAASVTAITLSREMTQLGASYISTVPFDKAVEAMEDISMDMSDKYKETSTGGLALVMQEDVEQKRPDLFPPTPLLKAERAKQKISIFRTTC</sequence>
<evidence type="ECO:0000256" key="8">
    <source>
        <dbReference type="ARBA" id="ARBA00023004"/>
    </source>
</evidence>
<dbReference type="EMBL" id="RYFG02000081">
    <property type="protein sequence ID" value="TRW96429.1"/>
    <property type="molecule type" value="Genomic_DNA"/>
</dbReference>
<dbReference type="InterPro" id="IPR005131">
    <property type="entry name" value="Ser_deHydtase_bsu"/>
</dbReference>
<dbReference type="InterPro" id="IPR029009">
    <property type="entry name" value="ASB_dom_sf"/>
</dbReference>
<dbReference type="PANTHER" id="PTHR30182:SF1">
    <property type="entry name" value="L-SERINE DEHYDRATASE 1"/>
    <property type="match status" value="1"/>
</dbReference>
<gene>
    <name evidence="14" type="ORF">EKO24_008580</name>
</gene>
<evidence type="ECO:0000256" key="7">
    <source>
        <dbReference type="ARBA" id="ARBA00022723"/>
    </source>
</evidence>
<dbReference type="InterPro" id="IPR051318">
    <property type="entry name" value="Fe-S_L-Ser"/>
</dbReference>
<evidence type="ECO:0000256" key="3">
    <source>
        <dbReference type="ARBA" id="ARBA00008636"/>
    </source>
</evidence>
<evidence type="ECO:0000313" key="14">
    <source>
        <dbReference type="EMBL" id="TRW96429.1"/>
    </source>
</evidence>
<accession>A0ABY3CBQ0</accession>
<comment type="catalytic activity">
    <reaction evidence="11">
        <text>L-serine = pyruvate + NH4(+)</text>
        <dbReference type="Rhea" id="RHEA:19169"/>
        <dbReference type="ChEBI" id="CHEBI:15361"/>
        <dbReference type="ChEBI" id="CHEBI:28938"/>
        <dbReference type="ChEBI" id="CHEBI:33384"/>
        <dbReference type="EC" id="4.3.1.17"/>
    </reaction>
</comment>
<evidence type="ECO:0000259" key="13">
    <source>
        <dbReference type="Pfam" id="PF03315"/>
    </source>
</evidence>
<protein>
    <recommendedName>
        <fullName evidence="4">L-serine ammonia-lyase</fullName>
        <ecNumber evidence="4">4.3.1.17</ecNumber>
    </recommendedName>
</protein>
<feature type="domain" description="Serine dehydratase beta chain" evidence="13">
    <location>
        <begin position="10"/>
        <end position="161"/>
    </location>
</feature>
<dbReference type="InterPro" id="IPR005130">
    <property type="entry name" value="Ser_deHydtase-like_asu"/>
</dbReference>
<comment type="similarity">
    <text evidence="3">Belongs to the iron-sulfur dependent L-serine dehydratase family.</text>
</comment>
<reference evidence="14 15" key="1">
    <citation type="journal article" date="2019" name="Antonie Van Leeuwenhoek">
        <title>Description of 'Ca. Methylobacter oryzae' KRF1, a novel species from the environmentally important Methylobacter clade 2.</title>
        <authorList>
            <person name="Khatri K."/>
            <person name="Mohite J.A."/>
            <person name="Pandit P.S."/>
            <person name="Bahulikar R."/>
            <person name="Rahalkar M.C."/>
        </authorList>
    </citation>
    <scope>NUCLEOTIDE SEQUENCE [LARGE SCALE GENOMIC DNA]</scope>
    <source>
        <strain evidence="14 15">KRF1</strain>
    </source>
</reference>
<evidence type="ECO:0000313" key="15">
    <source>
        <dbReference type="Proteomes" id="UP000733744"/>
    </source>
</evidence>
<evidence type="ECO:0000256" key="10">
    <source>
        <dbReference type="ARBA" id="ARBA00023239"/>
    </source>
</evidence>
<dbReference type="EC" id="4.3.1.17" evidence="4"/>
<dbReference type="Pfam" id="PF03315">
    <property type="entry name" value="SDH_beta"/>
    <property type="match status" value="1"/>
</dbReference>
<evidence type="ECO:0000256" key="11">
    <source>
        <dbReference type="ARBA" id="ARBA00049406"/>
    </source>
</evidence>
<comment type="caution">
    <text evidence="14">The sequence shown here is derived from an EMBL/GenBank/DDBJ whole genome shotgun (WGS) entry which is preliminary data.</text>
</comment>
<dbReference type="SUPFAM" id="SSF143548">
    <property type="entry name" value="Serine metabolism enzymes domain"/>
    <property type="match status" value="1"/>
</dbReference>
<dbReference type="Pfam" id="PF03313">
    <property type="entry name" value="SDH_alpha"/>
    <property type="match status" value="1"/>
</dbReference>
<name>A0ABY3CBQ0_9GAMM</name>
<dbReference type="PANTHER" id="PTHR30182">
    <property type="entry name" value="L-SERINE DEHYDRATASE"/>
    <property type="match status" value="1"/>
</dbReference>